<keyword evidence="3" id="KW-1185">Reference proteome</keyword>
<protein>
    <submittedName>
        <fullName evidence="2">Uncharacterized protein</fullName>
    </submittedName>
</protein>
<accession>A0ABY4SMW2</accession>
<dbReference type="EMBL" id="CP097649">
    <property type="protein sequence ID" value="URI15046.1"/>
    <property type="molecule type" value="Genomic_DNA"/>
</dbReference>
<feature type="region of interest" description="Disordered" evidence="1">
    <location>
        <begin position="76"/>
        <end position="106"/>
    </location>
</feature>
<evidence type="ECO:0000256" key="1">
    <source>
        <dbReference type="SAM" id="MobiDB-lite"/>
    </source>
</evidence>
<name>A0ABY4SMW2_9CAUL</name>
<evidence type="ECO:0000313" key="3">
    <source>
        <dbReference type="Proteomes" id="UP001055429"/>
    </source>
</evidence>
<dbReference type="RefSeq" id="WP_250201832.1">
    <property type="nucleotide sequence ID" value="NZ_CP097649.1"/>
</dbReference>
<proteinExistence type="predicted"/>
<organism evidence="2 3">
    <name type="scientific">Brevundimonas albigilva</name>
    <dbReference type="NCBI Taxonomy" id="1312364"/>
    <lineage>
        <taxon>Bacteria</taxon>
        <taxon>Pseudomonadati</taxon>
        <taxon>Pseudomonadota</taxon>
        <taxon>Alphaproteobacteria</taxon>
        <taxon>Caulobacterales</taxon>
        <taxon>Caulobacteraceae</taxon>
        <taxon>Brevundimonas</taxon>
    </lineage>
</organism>
<gene>
    <name evidence="2" type="ORF">M8231_14805</name>
</gene>
<dbReference type="Proteomes" id="UP001055429">
    <property type="component" value="Chromosome"/>
</dbReference>
<sequence>MRRKPERPAGQRLLAASTQAPCVRRTPTIINKADAHNSDVTLHFKVHGMNNGQVLSIDVLQANRLADRIIQDASAKPVRVRKPAEQHNTKNGRGAALADPKGRRQNGIERSFSTPRLAIMF</sequence>
<reference evidence="2" key="1">
    <citation type="submission" date="2022-05" db="EMBL/GenBank/DDBJ databases">
        <title>Brevundimonas albigilva TT17 genome sequence.</title>
        <authorList>
            <person name="Lee K."/>
            <person name="Son H."/>
        </authorList>
    </citation>
    <scope>NUCLEOTIDE SEQUENCE</scope>
    <source>
        <strain evidence="2">TT17</strain>
    </source>
</reference>
<evidence type="ECO:0000313" key="2">
    <source>
        <dbReference type="EMBL" id="URI15046.1"/>
    </source>
</evidence>